<accession>A0A9Q1QD01</accession>
<proteinExistence type="predicted"/>
<organism evidence="2 3">
    <name type="scientific">Carnegiea gigantea</name>
    <dbReference type="NCBI Taxonomy" id="171969"/>
    <lineage>
        <taxon>Eukaryota</taxon>
        <taxon>Viridiplantae</taxon>
        <taxon>Streptophyta</taxon>
        <taxon>Embryophyta</taxon>
        <taxon>Tracheophyta</taxon>
        <taxon>Spermatophyta</taxon>
        <taxon>Magnoliopsida</taxon>
        <taxon>eudicotyledons</taxon>
        <taxon>Gunneridae</taxon>
        <taxon>Pentapetalae</taxon>
        <taxon>Caryophyllales</taxon>
        <taxon>Cactineae</taxon>
        <taxon>Cactaceae</taxon>
        <taxon>Cactoideae</taxon>
        <taxon>Echinocereeae</taxon>
        <taxon>Carnegiea</taxon>
    </lineage>
</organism>
<feature type="coiled-coil region" evidence="1">
    <location>
        <begin position="108"/>
        <end position="135"/>
    </location>
</feature>
<evidence type="ECO:0000313" key="3">
    <source>
        <dbReference type="Proteomes" id="UP001153076"/>
    </source>
</evidence>
<protein>
    <submittedName>
        <fullName evidence="2">Uncharacterized protein</fullName>
    </submittedName>
</protein>
<dbReference type="EMBL" id="JAKOGI010000286">
    <property type="protein sequence ID" value="KAJ8437713.1"/>
    <property type="molecule type" value="Genomic_DNA"/>
</dbReference>
<keyword evidence="1" id="KW-0175">Coiled coil</keyword>
<reference evidence="2" key="1">
    <citation type="submission" date="2022-04" db="EMBL/GenBank/DDBJ databases">
        <title>Carnegiea gigantea Genome sequencing and assembly v2.</title>
        <authorList>
            <person name="Copetti D."/>
            <person name="Sanderson M.J."/>
            <person name="Burquez A."/>
            <person name="Wojciechowski M.F."/>
        </authorList>
    </citation>
    <scope>NUCLEOTIDE SEQUENCE</scope>
    <source>
        <strain evidence="2">SGP5-SGP5p</strain>
        <tissue evidence="2">Aerial part</tissue>
    </source>
</reference>
<keyword evidence="3" id="KW-1185">Reference proteome</keyword>
<evidence type="ECO:0000313" key="2">
    <source>
        <dbReference type="EMBL" id="KAJ8437713.1"/>
    </source>
</evidence>
<name>A0A9Q1QD01_9CARY</name>
<sequence length="182" mass="21156">MDLAQAHADLQRQDIRAKCYEDWIRESIFKGMEVIIGIISNHDSARDLLTSRAQICWLFYKVEEIFGIVETVDVDRVKVLSNQDVTCSSEIAHIEGQFNNLSSEASKRKVKEQEILREEERIRKKRKDLTIQQEQVEILSRFEEKGSETGESRLGRSWILQATGFAEGENPSEEFYWLCNLL</sequence>
<evidence type="ECO:0000256" key="1">
    <source>
        <dbReference type="SAM" id="Coils"/>
    </source>
</evidence>
<dbReference type="AlphaFoldDB" id="A0A9Q1QD01"/>
<dbReference type="Proteomes" id="UP001153076">
    <property type="component" value="Unassembled WGS sequence"/>
</dbReference>
<gene>
    <name evidence="2" type="ORF">Cgig2_008339</name>
</gene>
<comment type="caution">
    <text evidence="2">The sequence shown here is derived from an EMBL/GenBank/DDBJ whole genome shotgun (WGS) entry which is preliminary data.</text>
</comment>